<keyword evidence="3" id="KW-1185">Reference proteome</keyword>
<evidence type="ECO:0000259" key="1">
    <source>
        <dbReference type="Pfam" id="PF01636"/>
    </source>
</evidence>
<dbReference type="SUPFAM" id="SSF56112">
    <property type="entry name" value="Protein kinase-like (PK-like)"/>
    <property type="match status" value="1"/>
</dbReference>
<dbReference type="Pfam" id="PF01636">
    <property type="entry name" value="APH"/>
    <property type="match status" value="1"/>
</dbReference>
<dbReference type="Gene3D" id="1.10.510.10">
    <property type="entry name" value="Transferase(Phosphotransferase) domain 1"/>
    <property type="match status" value="1"/>
</dbReference>
<dbReference type="Gene3D" id="1.20.58.840">
    <property type="match status" value="1"/>
</dbReference>
<dbReference type="RefSeq" id="WP_264774962.1">
    <property type="nucleotide sequence ID" value="NZ_AP026560.1"/>
</dbReference>
<organism evidence="2 3">
    <name type="scientific">Deinococcus aetherius</name>
    <dbReference type="NCBI Taxonomy" id="200252"/>
    <lineage>
        <taxon>Bacteria</taxon>
        <taxon>Thermotogati</taxon>
        <taxon>Deinococcota</taxon>
        <taxon>Deinococci</taxon>
        <taxon>Deinococcales</taxon>
        <taxon>Deinococcaceae</taxon>
        <taxon>Deinococcus</taxon>
    </lineage>
</organism>
<dbReference type="InterPro" id="IPR011009">
    <property type="entry name" value="Kinase-like_dom_sf"/>
</dbReference>
<dbReference type="Proteomes" id="UP001064971">
    <property type="component" value="Chromosome"/>
</dbReference>
<evidence type="ECO:0000313" key="2">
    <source>
        <dbReference type="EMBL" id="BDP42259.1"/>
    </source>
</evidence>
<evidence type="ECO:0000313" key="3">
    <source>
        <dbReference type="Proteomes" id="UP001064971"/>
    </source>
</evidence>
<protein>
    <recommendedName>
        <fullName evidence="1">Aminoglycoside phosphotransferase domain-containing protein</fullName>
    </recommendedName>
</protein>
<gene>
    <name evidence="2" type="ORF">DAETH_22280</name>
</gene>
<accession>A0ABM8AF46</accession>
<sequence>MTQSIRATLRAVVVHPDGRRVAAVGGALPVTVVAENTFVGRGLTGAFPALSPWLAPLRRLYFAWLGEEADGTLVREAVWHLDAPGGLTGVTWALPEELPGTERRWAEAALSPAPPTRPPFARVGWAAGALAWLDEELGEQDLNRAGPPEPVKHWGISALWRVPLEGGGDPVYLKAVPAFFAREVTATCVLSAEIPGAAPLVLAADEGRGLLLLNHAGDVPGEEVSGAGLAAHLARVQRASVRLVPGFRSRGLPDHGPAWVAALLPELLRGDVLLLGEEGGLTPAEAARLWVLEGRLQEACVRLLASPLPEVIGHGDLHRGNTVRNGEGRWTLIDWSDVSVTHPFLDADPLYLAPEGASPETLEAVETAYLAEWADLLPPAEGRALMREARLVGEVYRALGYTHGIQPYIEDKGESRTAHLEHLRRVLGRAEANLAPPSREHAAPSPLP</sequence>
<reference evidence="2" key="1">
    <citation type="submission" date="2022-07" db="EMBL/GenBank/DDBJ databases">
        <title>Complete Genome Sequence of the Radioresistant Bacterium Deinococcus aetherius ST0316, Isolated from the Air Dust collected in Lower Stratosphere above Japan.</title>
        <authorList>
            <person name="Satoh K."/>
            <person name="Hagiwara K."/>
            <person name="Katsumata K."/>
            <person name="Kubo A."/>
            <person name="Yokobori S."/>
            <person name="Yamagishi A."/>
            <person name="Oono Y."/>
            <person name="Narumi I."/>
        </authorList>
    </citation>
    <scope>NUCLEOTIDE SEQUENCE</scope>
    <source>
        <strain evidence="2">ST0316</strain>
    </source>
</reference>
<dbReference type="EMBL" id="AP026560">
    <property type="protein sequence ID" value="BDP42259.1"/>
    <property type="molecule type" value="Genomic_DNA"/>
</dbReference>
<dbReference type="InterPro" id="IPR002575">
    <property type="entry name" value="Aminoglycoside_PTrfase"/>
</dbReference>
<name>A0ABM8AF46_9DEIO</name>
<feature type="domain" description="Aminoglycoside phosphotransferase" evidence="1">
    <location>
        <begin position="190"/>
        <end position="375"/>
    </location>
</feature>
<proteinExistence type="predicted"/>